<keyword evidence="8" id="KW-1185">Reference proteome</keyword>
<evidence type="ECO:0000256" key="4">
    <source>
        <dbReference type="ARBA" id="ARBA00035283"/>
    </source>
</evidence>
<dbReference type="SUPFAM" id="SSF50104">
    <property type="entry name" value="Translation proteins SH3-like domain"/>
    <property type="match status" value="1"/>
</dbReference>
<evidence type="ECO:0000256" key="3">
    <source>
        <dbReference type="ARBA" id="ARBA00023274"/>
    </source>
</evidence>
<dbReference type="InterPro" id="IPR005824">
    <property type="entry name" value="KOW"/>
</dbReference>
<evidence type="ECO:0000313" key="7">
    <source>
        <dbReference type="EnsemblMetazoa" id="PPA46577.1"/>
    </source>
</evidence>
<dbReference type="GO" id="GO:0005739">
    <property type="term" value="C:mitochondrion"/>
    <property type="evidence" value="ECO:0000318"/>
    <property type="project" value="GO_Central"/>
</dbReference>
<comment type="similarity">
    <text evidence="1">Belongs to the universal ribosomal protein uL24 family.</text>
</comment>
<evidence type="ECO:0000256" key="1">
    <source>
        <dbReference type="ARBA" id="ARBA00010618"/>
    </source>
</evidence>
<sequence length="277" mass="32318">MWLSPVRHLPRIPSSYLDYSRHMPKKYVDRMKRTIPKKVFGGRFGAPDVVEWKIHPDDYVETGTRPWEQDMVNKNLERENRYSQANIGKKFYELKKEVSKKMDDEKWHIFVGDRVQVMVGKEKGKQGTVIKVSRDTSEVWVENVNCVLEEEQTGAEKFGIDNSFRWKEKPLSVVEAEVMLVDPNDEETCTAQWVISPDGSEYLRKSTRSGFEIPIPSQALMTYEYIQPEKYIEVSEKDTPSSIALTRTYVPKLATFAEEINEHHGISTSTRPHSYWY</sequence>
<dbReference type="PANTHER" id="PTHR12903">
    <property type="entry name" value="MITOCHONDRIAL RIBOSOMAL PROTEIN L24"/>
    <property type="match status" value="1"/>
</dbReference>
<name>A0A8R1Z3T8_PRIPA</name>
<dbReference type="SMART" id="SM00739">
    <property type="entry name" value="KOW"/>
    <property type="match status" value="1"/>
</dbReference>
<dbReference type="Pfam" id="PF00467">
    <property type="entry name" value="KOW"/>
    <property type="match status" value="1"/>
</dbReference>
<dbReference type="Proteomes" id="UP000005239">
    <property type="component" value="Unassembled WGS sequence"/>
</dbReference>
<dbReference type="Gene3D" id="2.30.30.30">
    <property type="match status" value="1"/>
</dbReference>
<dbReference type="InterPro" id="IPR041988">
    <property type="entry name" value="Ribosomal_uL24_KOW"/>
</dbReference>
<organism evidence="7 8">
    <name type="scientific">Pristionchus pacificus</name>
    <name type="common">Parasitic nematode worm</name>
    <dbReference type="NCBI Taxonomy" id="54126"/>
    <lineage>
        <taxon>Eukaryota</taxon>
        <taxon>Metazoa</taxon>
        <taxon>Ecdysozoa</taxon>
        <taxon>Nematoda</taxon>
        <taxon>Chromadorea</taxon>
        <taxon>Rhabditida</taxon>
        <taxon>Rhabditina</taxon>
        <taxon>Diplogasteromorpha</taxon>
        <taxon>Diplogasteroidea</taxon>
        <taxon>Neodiplogasteridae</taxon>
        <taxon>Pristionchus</taxon>
    </lineage>
</organism>
<dbReference type="InterPro" id="IPR005825">
    <property type="entry name" value="Ribosomal_uL24_CS"/>
</dbReference>
<reference evidence="8" key="1">
    <citation type="journal article" date="2008" name="Nat. Genet.">
        <title>The Pristionchus pacificus genome provides a unique perspective on nematode lifestyle and parasitism.</title>
        <authorList>
            <person name="Dieterich C."/>
            <person name="Clifton S.W."/>
            <person name="Schuster L.N."/>
            <person name="Chinwalla A."/>
            <person name="Delehaunty K."/>
            <person name="Dinkelacker I."/>
            <person name="Fulton L."/>
            <person name="Fulton R."/>
            <person name="Godfrey J."/>
            <person name="Minx P."/>
            <person name="Mitreva M."/>
            <person name="Roeseler W."/>
            <person name="Tian H."/>
            <person name="Witte H."/>
            <person name="Yang S.P."/>
            <person name="Wilson R.K."/>
            <person name="Sommer R.J."/>
        </authorList>
    </citation>
    <scope>NUCLEOTIDE SEQUENCE [LARGE SCALE GENOMIC DNA]</scope>
    <source>
        <strain evidence="8">PS312</strain>
    </source>
</reference>
<feature type="domain" description="KOW" evidence="6">
    <location>
        <begin position="108"/>
        <end position="135"/>
    </location>
</feature>
<evidence type="ECO:0000313" key="8">
    <source>
        <dbReference type="Proteomes" id="UP000005239"/>
    </source>
</evidence>
<protein>
    <recommendedName>
        <fullName evidence="4">Large ribosomal subunit protein uL24m</fullName>
    </recommendedName>
    <alternativeName>
        <fullName evidence="5">39S ribosomal protein L24, mitochondrial</fullName>
    </alternativeName>
</protein>
<keyword evidence="3" id="KW-0687">Ribonucleoprotein</keyword>
<evidence type="ECO:0000256" key="2">
    <source>
        <dbReference type="ARBA" id="ARBA00022980"/>
    </source>
</evidence>
<keyword evidence="2" id="KW-0689">Ribosomal protein</keyword>
<dbReference type="PROSITE" id="PS01108">
    <property type="entry name" value="RIBOSOMAL_L24"/>
    <property type="match status" value="1"/>
</dbReference>
<reference evidence="7" key="2">
    <citation type="submission" date="2022-06" db="UniProtKB">
        <authorList>
            <consortium name="EnsemblMetazoa"/>
        </authorList>
    </citation>
    <scope>IDENTIFICATION</scope>
    <source>
        <strain evidence="7">PS312</strain>
    </source>
</reference>
<dbReference type="InterPro" id="IPR008991">
    <property type="entry name" value="Translation_prot_SH3-like_sf"/>
</dbReference>
<dbReference type="GO" id="GO:0003735">
    <property type="term" value="F:structural constituent of ribosome"/>
    <property type="evidence" value="ECO:0007669"/>
    <property type="project" value="InterPro"/>
</dbReference>
<dbReference type="GO" id="GO:1990904">
    <property type="term" value="C:ribonucleoprotein complex"/>
    <property type="evidence" value="ECO:0007669"/>
    <property type="project" value="UniProtKB-KW"/>
</dbReference>
<dbReference type="GO" id="GO:0006412">
    <property type="term" value="P:translation"/>
    <property type="evidence" value="ECO:0000318"/>
    <property type="project" value="GO_Central"/>
</dbReference>
<accession>A0A8R1Z3T8</accession>
<dbReference type="AlphaFoldDB" id="A0A8R1Z3T8"/>
<dbReference type="CDD" id="cd06089">
    <property type="entry name" value="KOW_RPL26"/>
    <property type="match status" value="1"/>
</dbReference>
<gene>
    <name evidence="7" type="primary">WBGene00304356</name>
</gene>
<dbReference type="InterPro" id="IPR014722">
    <property type="entry name" value="Rib_uL2_dom2"/>
</dbReference>
<evidence type="ECO:0000256" key="5">
    <source>
        <dbReference type="ARBA" id="ARBA00035357"/>
    </source>
</evidence>
<proteinExistence type="inferred from homology"/>
<dbReference type="GO" id="GO:0003723">
    <property type="term" value="F:RNA binding"/>
    <property type="evidence" value="ECO:0007669"/>
    <property type="project" value="InterPro"/>
</dbReference>
<evidence type="ECO:0000259" key="6">
    <source>
        <dbReference type="SMART" id="SM00739"/>
    </source>
</evidence>
<dbReference type="EnsemblMetazoa" id="PPA46577.1">
    <property type="protein sequence ID" value="PPA46577.1"/>
    <property type="gene ID" value="WBGene00304356"/>
</dbReference>
<dbReference type="InterPro" id="IPR003256">
    <property type="entry name" value="Ribosomal_uL24"/>
</dbReference>
<dbReference type="GO" id="GO:0005840">
    <property type="term" value="C:ribosome"/>
    <property type="evidence" value="ECO:0007669"/>
    <property type="project" value="UniProtKB-KW"/>
</dbReference>